<sequence length="193" mass="20338">MPQTHDTCDLGQMKSPTPKHHAASPSCIGALVGLLISLSNASLPAPPSYPFPLWPGPHDVLEGYFYQMTGYRQTTTLFTDVSPDTSSPSGPGRNVAAERLRTAFLDMISHDAQARTGALDGSLLFETERAENVGAAVFNTTLDSFQSIFNARASLADLAVLGVAAAMSSCGGPVFPVRVGRVDALKAGPFPVF</sequence>
<feature type="domain" description="Plant heme peroxidase family profile" evidence="7">
    <location>
        <begin position="99"/>
        <end position="187"/>
    </location>
</feature>
<dbReference type="InterPro" id="IPR044831">
    <property type="entry name" value="Ccp1-like"/>
</dbReference>
<proteinExistence type="inferred from homology"/>
<evidence type="ECO:0000256" key="3">
    <source>
        <dbReference type="ARBA" id="ARBA00023002"/>
    </source>
</evidence>
<dbReference type="GO" id="GO:0004601">
    <property type="term" value="F:peroxidase activity"/>
    <property type="evidence" value="ECO:0007669"/>
    <property type="project" value="UniProtKB-KW"/>
</dbReference>
<dbReference type="GO" id="GO:0042744">
    <property type="term" value="P:hydrogen peroxide catabolic process"/>
    <property type="evidence" value="ECO:0007669"/>
    <property type="project" value="TreeGrafter"/>
</dbReference>
<dbReference type="AlphaFoldDB" id="A0A139AHQ9"/>
<dbReference type="GO" id="GO:0034599">
    <property type="term" value="P:cellular response to oxidative stress"/>
    <property type="evidence" value="ECO:0007669"/>
    <property type="project" value="InterPro"/>
</dbReference>
<evidence type="ECO:0000256" key="4">
    <source>
        <dbReference type="RuleBase" id="RU004241"/>
    </source>
</evidence>
<dbReference type="Proteomes" id="UP000070544">
    <property type="component" value="Unassembled WGS sequence"/>
</dbReference>
<dbReference type="STRING" id="1344416.A0A139AHQ9"/>
<dbReference type="GO" id="GO:0020037">
    <property type="term" value="F:heme binding"/>
    <property type="evidence" value="ECO:0007669"/>
    <property type="project" value="UniProtKB-UniRule"/>
</dbReference>
<dbReference type="PANTHER" id="PTHR31356">
    <property type="entry name" value="THYLAKOID LUMENAL 29 KDA PROTEIN, CHLOROPLASTIC-RELATED"/>
    <property type="match status" value="1"/>
</dbReference>
<keyword evidence="2" id="KW-0349">Heme</keyword>
<keyword evidence="1 5" id="KW-0575">Peroxidase</keyword>
<comment type="similarity">
    <text evidence="4">Belongs to the peroxidase family.</text>
</comment>
<keyword evidence="2" id="KW-0479">Metal-binding</keyword>
<dbReference type="SUPFAM" id="SSF48113">
    <property type="entry name" value="Heme-dependent peroxidases"/>
    <property type="match status" value="1"/>
</dbReference>
<dbReference type="EC" id="1.11.1.-" evidence="5"/>
<dbReference type="InterPro" id="IPR010255">
    <property type="entry name" value="Haem_peroxidase_sf"/>
</dbReference>
<dbReference type="EMBL" id="KQ965754">
    <property type="protein sequence ID" value="KXS16362.1"/>
    <property type="molecule type" value="Genomic_DNA"/>
</dbReference>
<evidence type="ECO:0000256" key="5">
    <source>
        <dbReference type="RuleBase" id="RU363051"/>
    </source>
</evidence>
<dbReference type="OrthoDB" id="2114378at2759"/>
<evidence type="ECO:0000256" key="6">
    <source>
        <dbReference type="SAM" id="MobiDB-lite"/>
    </source>
</evidence>
<keyword evidence="2" id="KW-0408">Iron</keyword>
<organism evidence="8 9">
    <name type="scientific">Gonapodya prolifera (strain JEL478)</name>
    <name type="common">Monoblepharis prolifera</name>
    <dbReference type="NCBI Taxonomy" id="1344416"/>
    <lineage>
        <taxon>Eukaryota</taxon>
        <taxon>Fungi</taxon>
        <taxon>Fungi incertae sedis</taxon>
        <taxon>Chytridiomycota</taxon>
        <taxon>Chytridiomycota incertae sedis</taxon>
        <taxon>Monoblepharidomycetes</taxon>
        <taxon>Monoblepharidales</taxon>
        <taxon>Gonapodyaceae</taxon>
        <taxon>Gonapodya</taxon>
    </lineage>
</organism>
<dbReference type="Gene3D" id="1.10.520.10">
    <property type="match status" value="1"/>
</dbReference>
<protein>
    <recommendedName>
        <fullName evidence="5">Peroxidase</fullName>
        <ecNumber evidence="5">1.11.1.-</ecNumber>
    </recommendedName>
</protein>
<reference evidence="8 9" key="1">
    <citation type="journal article" date="2015" name="Genome Biol. Evol.">
        <title>Phylogenomic analyses indicate that early fungi evolved digesting cell walls of algal ancestors of land plants.</title>
        <authorList>
            <person name="Chang Y."/>
            <person name="Wang S."/>
            <person name="Sekimoto S."/>
            <person name="Aerts A.L."/>
            <person name="Choi C."/>
            <person name="Clum A."/>
            <person name="LaButti K.M."/>
            <person name="Lindquist E.A."/>
            <person name="Yee Ngan C."/>
            <person name="Ohm R.A."/>
            <person name="Salamov A.A."/>
            <person name="Grigoriev I.V."/>
            <person name="Spatafora J.W."/>
            <person name="Berbee M.L."/>
        </authorList>
    </citation>
    <scope>NUCLEOTIDE SEQUENCE [LARGE SCALE GENOMIC DNA]</scope>
    <source>
        <strain evidence="8 9">JEL478</strain>
    </source>
</reference>
<feature type="region of interest" description="Disordered" evidence="6">
    <location>
        <begin position="1"/>
        <end position="22"/>
    </location>
</feature>
<evidence type="ECO:0000313" key="9">
    <source>
        <dbReference type="Proteomes" id="UP000070544"/>
    </source>
</evidence>
<keyword evidence="3 5" id="KW-0560">Oxidoreductase</keyword>
<accession>A0A139AHQ9</accession>
<dbReference type="PANTHER" id="PTHR31356:SF53">
    <property type="entry name" value="HEME PEROXIDASE"/>
    <property type="match status" value="1"/>
</dbReference>
<name>A0A139AHQ9_GONPJ</name>
<dbReference type="GO" id="GO:0046872">
    <property type="term" value="F:metal ion binding"/>
    <property type="evidence" value="ECO:0007669"/>
    <property type="project" value="UniProtKB-UniRule"/>
</dbReference>
<evidence type="ECO:0000313" key="8">
    <source>
        <dbReference type="EMBL" id="KXS16362.1"/>
    </source>
</evidence>
<evidence type="ECO:0000256" key="2">
    <source>
        <dbReference type="ARBA" id="ARBA00022617"/>
    </source>
</evidence>
<dbReference type="InterPro" id="IPR002016">
    <property type="entry name" value="Haem_peroxidase"/>
</dbReference>
<evidence type="ECO:0000259" key="7">
    <source>
        <dbReference type="Pfam" id="PF00141"/>
    </source>
</evidence>
<dbReference type="GO" id="GO:0000302">
    <property type="term" value="P:response to reactive oxygen species"/>
    <property type="evidence" value="ECO:0007669"/>
    <property type="project" value="TreeGrafter"/>
</dbReference>
<keyword evidence="9" id="KW-1185">Reference proteome</keyword>
<gene>
    <name evidence="8" type="ORF">M427DRAFT_55782</name>
</gene>
<evidence type="ECO:0000256" key="1">
    <source>
        <dbReference type="ARBA" id="ARBA00022559"/>
    </source>
</evidence>
<dbReference type="Pfam" id="PF00141">
    <property type="entry name" value="peroxidase"/>
    <property type="match status" value="1"/>
</dbReference>